<reference evidence="3" key="1">
    <citation type="submission" date="2017-02" db="UniProtKB">
        <authorList>
            <consortium name="WormBaseParasite"/>
        </authorList>
    </citation>
    <scope>IDENTIFICATION</scope>
</reference>
<evidence type="ECO:0000313" key="2">
    <source>
        <dbReference type="Proteomes" id="UP000280834"/>
    </source>
</evidence>
<reference evidence="1 2" key="2">
    <citation type="submission" date="2018-11" db="EMBL/GenBank/DDBJ databases">
        <authorList>
            <consortium name="Pathogen Informatics"/>
        </authorList>
    </citation>
    <scope>NUCLEOTIDE SEQUENCE [LARGE SCALE GENOMIC DNA]</scope>
</reference>
<organism evidence="3">
    <name type="scientific">Brugia timori</name>
    <dbReference type="NCBI Taxonomy" id="42155"/>
    <lineage>
        <taxon>Eukaryota</taxon>
        <taxon>Metazoa</taxon>
        <taxon>Ecdysozoa</taxon>
        <taxon>Nematoda</taxon>
        <taxon>Chromadorea</taxon>
        <taxon>Rhabditida</taxon>
        <taxon>Spirurina</taxon>
        <taxon>Spiruromorpha</taxon>
        <taxon>Filarioidea</taxon>
        <taxon>Onchocercidae</taxon>
        <taxon>Brugia</taxon>
    </lineage>
</organism>
<protein>
    <submittedName>
        <fullName evidence="3">Secreted protein</fullName>
    </submittedName>
</protein>
<keyword evidence="2" id="KW-1185">Reference proteome</keyword>
<evidence type="ECO:0000313" key="3">
    <source>
        <dbReference type="WBParaSite" id="BTMF_0000278301-mRNA-1"/>
    </source>
</evidence>
<proteinExistence type="predicted"/>
<dbReference type="WBParaSite" id="BTMF_0000278301-mRNA-1">
    <property type="protein sequence ID" value="BTMF_0000278301-mRNA-1"/>
    <property type="gene ID" value="BTMF_0000278301"/>
</dbReference>
<accession>A0A0R3Q8X5</accession>
<sequence>MNILMQRFRLLLHWLNPTLFPGQRGRVREPGFIENKHIVVRYCVVALAGKASPYVIVRTVRLQKLSEVLYRPNNEPKSSTLPNDTNLS</sequence>
<evidence type="ECO:0000313" key="1">
    <source>
        <dbReference type="EMBL" id="VDO11786.1"/>
    </source>
</evidence>
<name>A0A0R3Q8X5_9BILA</name>
<gene>
    <name evidence="1" type="ORF">BTMF_LOCUS2107</name>
</gene>
<dbReference type="Proteomes" id="UP000280834">
    <property type="component" value="Unassembled WGS sequence"/>
</dbReference>
<dbReference type="AlphaFoldDB" id="A0A0R3Q8X5"/>
<dbReference type="EMBL" id="UZAG01001649">
    <property type="protein sequence ID" value="VDO11786.1"/>
    <property type="molecule type" value="Genomic_DNA"/>
</dbReference>